<keyword evidence="1" id="KW-0805">Transcription regulation</keyword>
<proteinExistence type="predicted"/>
<gene>
    <name evidence="6" type="ORF">Cfor_05029</name>
</gene>
<dbReference type="Pfam" id="PF00096">
    <property type="entry name" value="zf-C2H2"/>
    <property type="match status" value="2"/>
</dbReference>
<dbReference type="GO" id="GO:0005634">
    <property type="term" value="C:nucleus"/>
    <property type="evidence" value="ECO:0007669"/>
    <property type="project" value="TreeGrafter"/>
</dbReference>
<dbReference type="PANTHER" id="PTHR16515">
    <property type="entry name" value="PR DOMAIN ZINC FINGER PROTEIN"/>
    <property type="match status" value="1"/>
</dbReference>
<evidence type="ECO:0000313" key="7">
    <source>
        <dbReference type="Proteomes" id="UP000502823"/>
    </source>
</evidence>
<dbReference type="Proteomes" id="UP000502823">
    <property type="component" value="Unassembled WGS sequence"/>
</dbReference>
<keyword evidence="7" id="KW-1185">Reference proteome</keyword>
<protein>
    <recommendedName>
        <fullName evidence="5">C2H2-type domain-containing protein</fullName>
    </recommendedName>
</protein>
<dbReference type="InterPro" id="IPR050331">
    <property type="entry name" value="Zinc_finger"/>
</dbReference>
<dbReference type="SUPFAM" id="SSF57667">
    <property type="entry name" value="beta-beta-alpha zinc fingers"/>
    <property type="match status" value="1"/>
</dbReference>
<evidence type="ECO:0000256" key="4">
    <source>
        <dbReference type="SAM" id="MobiDB-lite"/>
    </source>
</evidence>
<dbReference type="FunFam" id="3.30.160.60:FF:000616">
    <property type="entry name" value="PR domain zinc finger protein 13"/>
    <property type="match status" value="1"/>
</dbReference>
<accession>A0A6L2PCI5</accession>
<reference evidence="7" key="1">
    <citation type="submission" date="2020-01" db="EMBL/GenBank/DDBJ databases">
        <title>Draft genome sequence of the Termite Coptotermes fromosanus.</title>
        <authorList>
            <person name="Itakura S."/>
            <person name="Yosikawa Y."/>
            <person name="Umezawa K."/>
        </authorList>
    </citation>
    <scope>NUCLEOTIDE SEQUENCE [LARGE SCALE GENOMIC DNA]</scope>
</reference>
<evidence type="ECO:0000256" key="2">
    <source>
        <dbReference type="ARBA" id="ARBA00023163"/>
    </source>
</evidence>
<dbReference type="PANTHER" id="PTHR16515:SF21">
    <property type="entry name" value="PR DOMAIN ZINC FINGER PROTEIN 13"/>
    <property type="match status" value="1"/>
</dbReference>
<dbReference type="PROSITE" id="PS00028">
    <property type="entry name" value="ZINC_FINGER_C2H2_1"/>
    <property type="match status" value="2"/>
</dbReference>
<dbReference type="AlphaFoldDB" id="A0A6L2PCI5"/>
<feature type="domain" description="C2H2-type" evidence="5">
    <location>
        <begin position="410"/>
        <end position="437"/>
    </location>
</feature>
<dbReference type="GO" id="GO:0010468">
    <property type="term" value="P:regulation of gene expression"/>
    <property type="evidence" value="ECO:0007669"/>
    <property type="project" value="TreeGrafter"/>
</dbReference>
<dbReference type="FunCoup" id="A0A6L2PCI5">
    <property type="interactions" value="33"/>
</dbReference>
<keyword evidence="3" id="KW-0479">Metal-binding</keyword>
<comment type="caution">
    <text evidence="6">The sequence shown here is derived from an EMBL/GenBank/DDBJ whole genome shotgun (WGS) entry which is preliminary data.</text>
</comment>
<dbReference type="Gene3D" id="2.170.270.10">
    <property type="entry name" value="SET domain"/>
    <property type="match status" value="1"/>
</dbReference>
<dbReference type="InterPro" id="IPR036236">
    <property type="entry name" value="Znf_C2H2_sf"/>
</dbReference>
<dbReference type="OrthoDB" id="9998363at2759"/>
<feature type="region of interest" description="Disordered" evidence="4">
    <location>
        <begin position="268"/>
        <end position="290"/>
    </location>
</feature>
<evidence type="ECO:0000313" key="6">
    <source>
        <dbReference type="EMBL" id="GFG30244.1"/>
    </source>
</evidence>
<keyword evidence="2" id="KW-0804">Transcription</keyword>
<dbReference type="Gene3D" id="3.30.160.60">
    <property type="entry name" value="Classic Zinc Finger"/>
    <property type="match status" value="2"/>
</dbReference>
<sequence length="440" mass="49461">MYPVIPHHLLKPPPEVTSSSVKALISSTQKAAKASHIRNATLTLSTRQTESTMSVTAVTDIPRGTCSEDINVADLTEEKTSLSQSIAVCVSEDGKLRTVGCDSRWLLEARLADDCHSYNVLLQKGGAGNTVVLYVVTSIRNGEELQLWFSEQMLVLLAVPFLTPLNIQGEKRYVCDRCGRHFEIPNPLKIHLTLDCDRLNRSHLWKRLSRQFASKREDDGTREQHRSCSAAVQSISSLSHTTNCTLPALGFKFELVSRDDRNNYTILSSPQDLSATSNTVRASNPETSSSLVKNEDLQIIQSHDSHSVRQNIRPISEPLNVRSSAFKPYWGKRMVPRLYHKQNVLPSTNFQQQPSEATTNELRHAAEMETLVSNLGRSKQGHLCIYCGKIYSRKYGLKIHIRTHTGYKPLKCKYCLRPFGDPSNLNKHVRLHAEGETPYK</sequence>
<dbReference type="InParanoid" id="A0A6L2PCI5"/>
<dbReference type="PROSITE" id="PS50157">
    <property type="entry name" value="ZINC_FINGER_C2H2_2"/>
    <property type="match status" value="3"/>
</dbReference>
<dbReference type="SMART" id="SM00355">
    <property type="entry name" value="ZnF_C2H2"/>
    <property type="match status" value="3"/>
</dbReference>
<dbReference type="EMBL" id="BLKM01000204">
    <property type="protein sequence ID" value="GFG30244.1"/>
    <property type="molecule type" value="Genomic_DNA"/>
</dbReference>
<organism evidence="6 7">
    <name type="scientific">Coptotermes formosanus</name>
    <name type="common">Formosan subterranean termite</name>
    <dbReference type="NCBI Taxonomy" id="36987"/>
    <lineage>
        <taxon>Eukaryota</taxon>
        <taxon>Metazoa</taxon>
        <taxon>Ecdysozoa</taxon>
        <taxon>Arthropoda</taxon>
        <taxon>Hexapoda</taxon>
        <taxon>Insecta</taxon>
        <taxon>Pterygota</taxon>
        <taxon>Neoptera</taxon>
        <taxon>Polyneoptera</taxon>
        <taxon>Dictyoptera</taxon>
        <taxon>Blattodea</taxon>
        <taxon>Blattoidea</taxon>
        <taxon>Termitoidae</taxon>
        <taxon>Rhinotermitidae</taxon>
        <taxon>Coptotermes</taxon>
    </lineage>
</organism>
<dbReference type="InterPro" id="IPR013087">
    <property type="entry name" value="Znf_C2H2_type"/>
</dbReference>
<evidence type="ECO:0000256" key="1">
    <source>
        <dbReference type="ARBA" id="ARBA00023015"/>
    </source>
</evidence>
<evidence type="ECO:0000259" key="5">
    <source>
        <dbReference type="PROSITE" id="PS50157"/>
    </source>
</evidence>
<feature type="domain" description="C2H2-type" evidence="5">
    <location>
        <begin position="173"/>
        <end position="208"/>
    </location>
</feature>
<keyword evidence="3" id="KW-0863">Zinc-finger</keyword>
<feature type="domain" description="C2H2-type" evidence="5">
    <location>
        <begin position="382"/>
        <end position="409"/>
    </location>
</feature>
<name>A0A6L2PCI5_COPFO</name>
<evidence type="ECO:0000256" key="3">
    <source>
        <dbReference type="PROSITE-ProRule" id="PRU00042"/>
    </source>
</evidence>
<keyword evidence="3" id="KW-0862">Zinc</keyword>
<dbReference type="GO" id="GO:0008270">
    <property type="term" value="F:zinc ion binding"/>
    <property type="evidence" value="ECO:0007669"/>
    <property type="project" value="UniProtKB-KW"/>
</dbReference>
<dbReference type="InterPro" id="IPR046341">
    <property type="entry name" value="SET_dom_sf"/>
</dbReference>